<evidence type="ECO:0000256" key="12">
    <source>
        <dbReference type="ARBA" id="ARBA00022695"/>
    </source>
</evidence>
<dbReference type="Proteomes" id="UP001257277">
    <property type="component" value="Unassembled WGS sequence"/>
</dbReference>
<feature type="transmembrane region" description="Helical" evidence="24">
    <location>
        <begin position="111"/>
        <end position="129"/>
    </location>
</feature>
<evidence type="ECO:0000256" key="13">
    <source>
        <dbReference type="ARBA" id="ARBA00022989"/>
    </source>
</evidence>
<evidence type="ECO:0000256" key="5">
    <source>
        <dbReference type="ARBA" id="ARBA00010185"/>
    </source>
</evidence>
<dbReference type="EMBL" id="JAVTTO010000004">
    <property type="protein sequence ID" value="MDT7832856.1"/>
    <property type="molecule type" value="Genomic_DNA"/>
</dbReference>
<feature type="transmembrane region" description="Helical" evidence="24">
    <location>
        <begin position="135"/>
        <end position="155"/>
    </location>
</feature>
<keyword evidence="9" id="KW-0444">Lipid biosynthesis</keyword>
<keyword evidence="17" id="KW-1208">Phospholipid metabolism</keyword>
<keyword evidence="15 24" id="KW-0472">Membrane</keyword>
<dbReference type="EC" id="2.7.7.41" evidence="6"/>
<dbReference type="RefSeq" id="WP_349242109.1">
    <property type="nucleotide sequence ID" value="NZ_JAVTTO010000004.1"/>
</dbReference>
<dbReference type="PANTHER" id="PTHR46382">
    <property type="entry name" value="PHOSPHATIDATE CYTIDYLYLTRANSFERASE"/>
    <property type="match status" value="1"/>
</dbReference>
<evidence type="ECO:0000256" key="24">
    <source>
        <dbReference type="SAM" id="Phobius"/>
    </source>
</evidence>
<gene>
    <name evidence="25" type="ORF">RQM59_10730</name>
</gene>
<feature type="transmembrane region" description="Helical" evidence="24">
    <location>
        <begin position="76"/>
        <end position="95"/>
    </location>
</feature>
<evidence type="ECO:0000256" key="16">
    <source>
        <dbReference type="ARBA" id="ARBA00023209"/>
    </source>
</evidence>
<organism evidence="25 26">
    <name type="scientific">Asprobacillus argus</name>
    <dbReference type="NCBI Taxonomy" id="3076534"/>
    <lineage>
        <taxon>Bacteria</taxon>
        <taxon>Pseudomonadati</taxon>
        <taxon>Bacteroidota</taxon>
        <taxon>Flavobacteriia</taxon>
        <taxon>Flavobacteriales</taxon>
        <taxon>Flavobacteriaceae</taxon>
        <taxon>Asprobacillus</taxon>
    </lineage>
</organism>
<evidence type="ECO:0000256" key="18">
    <source>
        <dbReference type="ARBA" id="ARBA00029893"/>
    </source>
</evidence>
<keyword evidence="16" id="KW-0594">Phospholipid biosynthesis</keyword>
<comment type="similarity">
    <text evidence="5">Belongs to the CDS family.</text>
</comment>
<accession>A0ABU3LGJ9</accession>
<comment type="pathway">
    <text evidence="3">Phospholipid metabolism; CDP-diacylglycerol biosynthesis; CDP-diacylglycerol from sn-glycerol 3-phosphate: step 3/3.</text>
</comment>
<evidence type="ECO:0000256" key="3">
    <source>
        <dbReference type="ARBA" id="ARBA00005119"/>
    </source>
</evidence>
<evidence type="ECO:0000256" key="21">
    <source>
        <dbReference type="ARBA" id="ARBA00032396"/>
    </source>
</evidence>
<comment type="caution">
    <text evidence="25">The sequence shown here is derived from an EMBL/GenBank/DDBJ whole genome shotgun (WGS) entry which is preliminary data.</text>
</comment>
<reference evidence="25 26" key="1">
    <citation type="submission" date="2023-09" db="EMBL/GenBank/DDBJ databases">
        <title>Novel taxa isolated from Blanes Bay.</title>
        <authorList>
            <person name="Rey-Velasco X."/>
            <person name="Lucena T."/>
        </authorList>
    </citation>
    <scope>NUCLEOTIDE SEQUENCE [LARGE SCALE GENOMIC DNA]</scope>
    <source>
        <strain evidence="25 26">S356</strain>
    </source>
</reference>
<name>A0ABU3LGJ9_9FLAO</name>
<evidence type="ECO:0000256" key="8">
    <source>
        <dbReference type="ARBA" id="ARBA00022475"/>
    </source>
</evidence>
<dbReference type="PANTHER" id="PTHR46382:SF1">
    <property type="entry name" value="PHOSPHATIDATE CYTIDYLYLTRANSFERASE"/>
    <property type="match status" value="1"/>
</dbReference>
<feature type="transmembrane region" description="Helical" evidence="24">
    <location>
        <begin position="12"/>
        <end position="41"/>
    </location>
</feature>
<feature type="transmembrane region" description="Helical" evidence="24">
    <location>
        <begin position="200"/>
        <end position="220"/>
    </location>
</feature>
<evidence type="ECO:0000256" key="4">
    <source>
        <dbReference type="ARBA" id="ARBA00005189"/>
    </source>
</evidence>
<proteinExistence type="inferred from homology"/>
<evidence type="ECO:0000256" key="15">
    <source>
        <dbReference type="ARBA" id="ARBA00023136"/>
    </source>
</evidence>
<feature type="transmembrane region" description="Helical" evidence="24">
    <location>
        <begin position="53"/>
        <end position="70"/>
    </location>
</feature>
<evidence type="ECO:0000256" key="1">
    <source>
        <dbReference type="ARBA" id="ARBA00001698"/>
    </source>
</evidence>
<keyword evidence="13 24" id="KW-1133">Transmembrane helix</keyword>
<evidence type="ECO:0000256" key="7">
    <source>
        <dbReference type="ARBA" id="ARBA00019373"/>
    </source>
</evidence>
<evidence type="ECO:0000313" key="25">
    <source>
        <dbReference type="EMBL" id="MDT7832856.1"/>
    </source>
</evidence>
<evidence type="ECO:0000256" key="6">
    <source>
        <dbReference type="ARBA" id="ARBA00012487"/>
    </source>
</evidence>
<comment type="catalytic activity">
    <reaction evidence="1">
        <text>a 1,2-diacyl-sn-glycero-3-phosphate + CTP + H(+) = a CDP-1,2-diacyl-sn-glycerol + diphosphate</text>
        <dbReference type="Rhea" id="RHEA:16229"/>
        <dbReference type="ChEBI" id="CHEBI:15378"/>
        <dbReference type="ChEBI" id="CHEBI:33019"/>
        <dbReference type="ChEBI" id="CHEBI:37563"/>
        <dbReference type="ChEBI" id="CHEBI:58332"/>
        <dbReference type="ChEBI" id="CHEBI:58608"/>
        <dbReference type="EC" id="2.7.7.41"/>
    </reaction>
</comment>
<evidence type="ECO:0000256" key="19">
    <source>
        <dbReference type="ARBA" id="ARBA00031825"/>
    </source>
</evidence>
<protein>
    <recommendedName>
        <fullName evidence="7">Phosphatidate cytidylyltransferase</fullName>
        <ecNumber evidence="6">2.7.7.41</ecNumber>
    </recommendedName>
    <alternativeName>
        <fullName evidence="20">CDP-DAG synthase</fullName>
    </alternativeName>
    <alternativeName>
        <fullName evidence="22">CDP-DG synthase</fullName>
    </alternativeName>
    <alternativeName>
        <fullName evidence="18">CDP-diacylglycerol synthase</fullName>
    </alternativeName>
    <alternativeName>
        <fullName evidence="21">CDP-diglyceride pyrophosphorylase</fullName>
    </alternativeName>
    <alternativeName>
        <fullName evidence="23">CDP-diglyceride synthase</fullName>
    </alternativeName>
    <alternativeName>
        <fullName evidence="19">CTP:phosphatidate cytidylyltransferase</fullName>
    </alternativeName>
</protein>
<sequence length="265" mass="30060">MRNLLTRSTSGFVYAAIFITSILYSKESFILLVSIFGIFCIYEFGKLIHLKNVIPYLIFLSVIALFYIDIFTSNAIVVLLILTLLASVQMIMYLYSKKNTYPKSFWQKMDASIRYLVFSLSFIILIPFIDKVYQPYILVYVLLLIWANDSFAFLIGKNFGRRKLFESVSPKKTIEGFIGGLVFSIITAGVIGFYSELLTITDWVIIAIITSVIGTIGDLVESKFKRQASIKDSGNIMPGHGGLLDRLDSLLFAAPFVYLYIQFII</sequence>
<keyword evidence="12 25" id="KW-0548">Nucleotidyltransferase</keyword>
<feature type="transmembrane region" description="Helical" evidence="24">
    <location>
        <begin position="176"/>
        <end position="194"/>
    </location>
</feature>
<dbReference type="GO" id="GO:0004605">
    <property type="term" value="F:phosphatidate cytidylyltransferase activity"/>
    <property type="evidence" value="ECO:0007669"/>
    <property type="project" value="UniProtKB-EC"/>
</dbReference>
<comment type="pathway">
    <text evidence="4">Lipid metabolism.</text>
</comment>
<evidence type="ECO:0000256" key="14">
    <source>
        <dbReference type="ARBA" id="ARBA00023098"/>
    </source>
</evidence>
<evidence type="ECO:0000256" key="2">
    <source>
        <dbReference type="ARBA" id="ARBA00004651"/>
    </source>
</evidence>
<keyword evidence="26" id="KW-1185">Reference proteome</keyword>
<evidence type="ECO:0000256" key="9">
    <source>
        <dbReference type="ARBA" id="ARBA00022516"/>
    </source>
</evidence>
<keyword evidence="10 25" id="KW-0808">Transferase</keyword>
<evidence type="ECO:0000256" key="23">
    <source>
        <dbReference type="ARBA" id="ARBA00033406"/>
    </source>
</evidence>
<dbReference type="Pfam" id="PF01148">
    <property type="entry name" value="CTP_transf_1"/>
    <property type="match status" value="1"/>
</dbReference>
<comment type="subcellular location">
    <subcellularLocation>
        <location evidence="2">Cell membrane</location>
        <topology evidence="2">Multi-pass membrane protein</topology>
    </subcellularLocation>
</comment>
<evidence type="ECO:0000256" key="20">
    <source>
        <dbReference type="ARBA" id="ARBA00032253"/>
    </source>
</evidence>
<evidence type="ECO:0000256" key="17">
    <source>
        <dbReference type="ARBA" id="ARBA00023264"/>
    </source>
</evidence>
<evidence type="ECO:0000256" key="10">
    <source>
        <dbReference type="ARBA" id="ARBA00022679"/>
    </source>
</evidence>
<evidence type="ECO:0000256" key="22">
    <source>
        <dbReference type="ARBA" id="ARBA00032743"/>
    </source>
</evidence>
<evidence type="ECO:0000313" key="26">
    <source>
        <dbReference type="Proteomes" id="UP001257277"/>
    </source>
</evidence>
<keyword evidence="8" id="KW-1003">Cell membrane</keyword>
<keyword evidence="14" id="KW-0443">Lipid metabolism</keyword>
<keyword evidence="11 24" id="KW-0812">Transmembrane</keyword>
<evidence type="ECO:0000256" key="11">
    <source>
        <dbReference type="ARBA" id="ARBA00022692"/>
    </source>
</evidence>